<dbReference type="RefSeq" id="XP_030843267.1">
    <property type="nucleotide sequence ID" value="XM_030987407.1"/>
</dbReference>
<dbReference type="PRINTS" id="PR00237">
    <property type="entry name" value="GPCRRHODOPSN"/>
</dbReference>
<dbReference type="PANTHER" id="PTHR45698:SF1">
    <property type="entry name" value="TRACE AMINE-ASSOCIATED RECEPTOR 13C-LIKE"/>
    <property type="match status" value="1"/>
</dbReference>
<name>A0A7M7SZQ4_STRPU</name>
<feature type="transmembrane region" description="Helical" evidence="6">
    <location>
        <begin position="268"/>
        <end position="291"/>
    </location>
</feature>
<dbReference type="InterPro" id="IPR000276">
    <property type="entry name" value="GPCR_Rhodpsn"/>
</dbReference>
<feature type="transmembrane region" description="Helical" evidence="6">
    <location>
        <begin position="230"/>
        <end position="248"/>
    </location>
</feature>
<dbReference type="EnsemblMetazoa" id="XM_030987407">
    <property type="protein sequence ID" value="XP_030843267"/>
    <property type="gene ID" value="LOC115924679"/>
</dbReference>
<evidence type="ECO:0000313" key="8">
    <source>
        <dbReference type="EnsemblMetazoa" id="XP_030843267"/>
    </source>
</evidence>
<feature type="transmembrane region" description="Helical" evidence="6">
    <location>
        <begin position="18"/>
        <end position="42"/>
    </location>
</feature>
<keyword evidence="3 6" id="KW-1133">Transmembrane helix</keyword>
<dbReference type="OMA" id="NRFICAF"/>
<feature type="transmembrane region" description="Helical" evidence="6">
    <location>
        <begin position="100"/>
        <end position="118"/>
    </location>
</feature>
<dbReference type="Pfam" id="PF00001">
    <property type="entry name" value="7tm_1"/>
    <property type="match status" value="1"/>
</dbReference>
<dbReference type="GeneID" id="115924679"/>
<organism evidence="8 9">
    <name type="scientific">Strongylocentrotus purpuratus</name>
    <name type="common">Purple sea urchin</name>
    <dbReference type="NCBI Taxonomy" id="7668"/>
    <lineage>
        <taxon>Eukaryota</taxon>
        <taxon>Metazoa</taxon>
        <taxon>Echinodermata</taxon>
        <taxon>Eleutherozoa</taxon>
        <taxon>Echinozoa</taxon>
        <taxon>Echinoidea</taxon>
        <taxon>Euechinoidea</taxon>
        <taxon>Echinacea</taxon>
        <taxon>Camarodonta</taxon>
        <taxon>Echinidea</taxon>
        <taxon>Strongylocentrotidae</taxon>
        <taxon>Strongylocentrotus</taxon>
    </lineage>
</organism>
<dbReference type="InterPro" id="IPR017452">
    <property type="entry name" value="GPCR_Rhodpsn_7TM"/>
</dbReference>
<dbReference type="AlphaFoldDB" id="A0A7M7SZQ4"/>
<dbReference type="SUPFAM" id="SSF81321">
    <property type="entry name" value="Family A G protein-coupled receptor-like"/>
    <property type="match status" value="1"/>
</dbReference>
<reference evidence="9" key="1">
    <citation type="submission" date="2015-02" db="EMBL/GenBank/DDBJ databases">
        <title>Genome sequencing for Strongylocentrotus purpuratus.</title>
        <authorList>
            <person name="Murali S."/>
            <person name="Liu Y."/>
            <person name="Vee V."/>
            <person name="English A."/>
            <person name="Wang M."/>
            <person name="Skinner E."/>
            <person name="Han Y."/>
            <person name="Muzny D.M."/>
            <person name="Worley K.C."/>
            <person name="Gibbs R.A."/>
        </authorList>
    </citation>
    <scope>NUCLEOTIDE SEQUENCE</scope>
</reference>
<feature type="transmembrane region" description="Helical" evidence="6">
    <location>
        <begin position="139"/>
        <end position="161"/>
    </location>
</feature>
<evidence type="ECO:0000256" key="5">
    <source>
        <dbReference type="RuleBase" id="RU000688"/>
    </source>
</evidence>
<keyword evidence="4 6" id="KW-0472">Membrane</keyword>
<keyword evidence="5" id="KW-0297">G-protein coupled receptor</keyword>
<proteinExistence type="inferred from homology"/>
<feature type="domain" description="G-protein coupled receptors family 1 profile" evidence="7">
    <location>
        <begin position="34"/>
        <end position="286"/>
    </location>
</feature>
<evidence type="ECO:0000259" key="7">
    <source>
        <dbReference type="PROSITE" id="PS50262"/>
    </source>
</evidence>
<keyword evidence="9" id="KW-1185">Reference proteome</keyword>
<keyword evidence="5" id="KW-0807">Transducer</keyword>
<evidence type="ECO:0000256" key="1">
    <source>
        <dbReference type="ARBA" id="ARBA00004370"/>
    </source>
</evidence>
<evidence type="ECO:0000256" key="3">
    <source>
        <dbReference type="ARBA" id="ARBA00022989"/>
    </source>
</evidence>
<dbReference type="Gene3D" id="1.20.1070.10">
    <property type="entry name" value="Rhodopsin 7-helix transmembrane proteins"/>
    <property type="match status" value="1"/>
</dbReference>
<comment type="similarity">
    <text evidence="5">Belongs to the G-protein coupled receptor 1 family.</text>
</comment>
<dbReference type="FunCoup" id="A0A7M7SZQ4">
    <property type="interactions" value="1056"/>
</dbReference>
<evidence type="ECO:0000256" key="2">
    <source>
        <dbReference type="ARBA" id="ARBA00022692"/>
    </source>
</evidence>
<evidence type="ECO:0000313" key="9">
    <source>
        <dbReference type="Proteomes" id="UP000007110"/>
    </source>
</evidence>
<keyword evidence="2 5" id="KW-0812">Transmembrane</keyword>
<sequence>MNLSTESSDDESSQSSSIISTTVFIAFGLCGIIDNGLVLVVVGYSKDLRNATNLLIANQSLIDLMTSVFLLALNLAPGFLTVSQPVLINRFICAFWMTWYPFWMTVNASSVNLVVITFERFYAIAYPVRYRQGMNIKRVASLSVIPWVYGISFNVFLLFLTRIDGQVCLTYVWPNMKLKQVIGVLIFSIQFLGLICIISIWYILIAVHLRRGLRGQTDAVNLRERARRNVLETLLIVFVCYIVCWAPNDIYVLNFSLKEHVQLEGILYDVTVLLAFSNAWINPIIYSFRYVKFQRAWKKMFCCRGAEKQDQSNVFSCNLANKNPNIVREAPTGRGSETEIK</sequence>
<dbReference type="PROSITE" id="PS50262">
    <property type="entry name" value="G_PROTEIN_RECEP_F1_2"/>
    <property type="match status" value="1"/>
</dbReference>
<dbReference type="InParanoid" id="A0A7M7SZQ4"/>
<feature type="transmembrane region" description="Helical" evidence="6">
    <location>
        <begin position="181"/>
        <end position="209"/>
    </location>
</feature>
<dbReference type="PANTHER" id="PTHR45698">
    <property type="entry name" value="TRACE AMINE-ASSOCIATED RECEPTOR 19N-RELATED"/>
    <property type="match status" value="1"/>
</dbReference>
<reference evidence="8" key="2">
    <citation type="submission" date="2021-01" db="UniProtKB">
        <authorList>
            <consortium name="EnsemblMetazoa"/>
        </authorList>
    </citation>
    <scope>IDENTIFICATION</scope>
</reference>
<dbReference type="CDD" id="cd00637">
    <property type="entry name" value="7tm_classA_rhodopsin-like"/>
    <property type="match status" value="1"/>
</dbReference>
<dbReference type="GO" id="GO:0004930">
    <property type="term" value="F:G protein-coupled receptor activity"/>
    <property type="evidence" value="ECO:0007669"/>
    <property type="project" value="UniProtKB-KW"/>
</dbReference>
<comment type="subcellular location">
    <subcellularLocation>
        <location evidence="1">Membrane</location>
    </subcellularLocation>
</comment>
<protein>
    <recommendedName>
        <fullName evidence="7">G-protein coupled receptors family 1 profile domain-containing protein</fullName>
    </recommendedName>
</protein>
<dbReference type="OrthoDB" id="10042731at2759"/>
<dbReference type="Proteomes" id="UP000007110">
    <property type="component" value="Unassembled WGS sequence"/>
</dbReference>
<accession>A0A7M7SZQ4</accession>
<dbReference type="SMART" id="SM01381">
    <property type="entry name" value="7TM_GPCR_Srsx"/>
    <property type="match status" value="1"/>
</dbReference>
<dbReference type="GO" id="GO:0016020">
    <property type="term" value="C:membrane"/>
    <property type="evidence" value="ECO:0007669"/>
    <property type="project" value="UniProtKB-SubCell"/>
</dbReference>
<keyword evidence="5" id="KW-0675">Receptor</keyword>
<dbReference type="KEGG" id="spu:115924679"/>
<evidence type="ECO:0000256" key="6">
    <source>
        <dbReference type="SAM" id="Phobius"/>
    </source>
</evidence>
<dbReference type="PROSITE" id="PS00237">
    <property type="entry name" value="G_PROTEIN_RECEP_F1_1"/>
    <property type="match status" value="1"/>
</dbReference>
<feature type="transmembrane region" description="Helical" evidence="6">
    <location>
        <begin position="54"/>
        <end position="80"/>
    </location>
</feature>
<evidence type="ECO:0000256" key="4">
    <source>
        <dbReference type="ARBA" id="ARBA00023136"/>
    </source>
</evidence>